<feature type="chain" id="PRO_5026842947" evidence="2">
    <location>
        <begin position="26"/>
        <end position="418"/>
    </location>
</feature>
<keyword evidence="2" id="KW-0732">Signal</keyword>
<reference evidence="3 4" key="1">
    <citation type="journal article" date="2012" name="J. Bacteriol.">
        <title>Genome sequence of the pathogenic Herbaspirillum seropedicae strain Os34, isolated from rice roots.</title>
        <authorList>
            <person name="Ye W."/>
            <person name="Ye S."/>
            <person name="Liu J."/>
            <person name="Chang S."/>
            <person name="Chen M."/>
            <person name="Zhu B."/>
            <person name="Guo L."/>
            <person name="An Q."/>
        </authorList>
    </citation>
    <scope>NUCLEOTIDE SEQUENCE [LARGE SCALE GENOMIC DNA]</scope>
    <source>
        <strain evidence="3 4">Os34</strain>
    </source>
</reference>
<protein>
    <submittedName>
        <fullName evidence="3">Alpha/beta hydrolase</fullName>
    </submittedName>
</protein>
<feature type="signal peptide" evidence="2">
    <location>
        <begin position="1"/>
        <end position="25"/>
    </location>
</feature>
<gene>
    <name evidence="3" type="ORF">C798_08475</name>
</gene>
<proteinExistence type="predicted"/>
<name>A0A6M3ZPR1_9BURK</name>
<sequence>MKSSLVRMTMILGLLACAVPTVVQAQAQAQAPAISAPQAVQAVASGVRYEMIGRWDVDKLNTILKKDTPAFSGVPVDYTPARNAVILYRVTYPSVIPERGNQPILASGLLAIPDTPSKSYPMLSYQHGTVYERKQVPSFPEQSPETQLMIAQFAGQGYVLIGADYFGMGISTEPESYMVKGSHQQATYDMLMASRSVLSSMGVASDKLFLSGWSQGGFVTMAFLEKLEAAGVKVDGATTASAPLDVFALLEGFLTYPRPHDAVWLNSIVILSAFAFENYYGVPGLARSVLTDASYEVSKKAYERQPFNVADIPTDLHKLIRPEYFDTHYFANSAYGRLIANTQAYRWVIRSDVRNYYGESDEAITPGVGRMAMTYAQAMGSGNPHVQAVSTGPTTHRGTFATAVPLWKNWFDSKSITK</sequence>
<dbReference type="GO" id="GO:0006508">
    <property type="term" value="P:proteolysis"/>
    <property type="evidence" value="ECO:0007669"/>
    <property type="project" value="InterPro"/>
</dbReference>
<dbReference type="Proteomes" id="UP000501648">
    <property type="component" value="Chromosome"/>
</dbReference>
<dbReference type="PROSITE" id="PS00708">
    <property type="entry name" value="PRO_ENDOPEP_SER"/>
    <property type="match status" value="1"/>
</dbReference>
<dbReference type="GO" id="GO:0016042">
    <property type="term" value="P:lipid catabolic process"/>
    <property type="evidence" value="ECO:0007669"/>
    <property type="project" value="InterPro"/>
</dbReference>
<dbReference type="InterPro" id="IPR029058">
    <property type="entry name" value="AB_hydrolase_fold"/>
</dbReference>
<dbReference type="Gene3D" id="1.10.260.160">
    <property type="match status" value="1"/>
</dbReference>
<dbReference type="Gene3D" id="3.40.50.1820">
    <property type="entry name" value="alpha/beta hydrolase"/>
    <property type="match status" value="1"/>
</dbReference>
<evidence type="ECO:0000256" key="2">
    <source>
        <dbReference type="SAM" id="SignalP"/>
    </source>
</evidence>
<dbReference type="InterPro" id="IPR002471">
    <property type="entry name" value="Pept_S9_AS"/>
</dbReference>
<dbReference type="PIRSF" id="PIRSF029171">
    <property type="entry name" value="Esterase_LipA"/>
    <property type="match status" value="1"/>
</dbReference>
<dbReference type="RefSeq" id="WP_017454149.1">
    <property type="nucleotide sequence ID" value="NZ_CP008956.1"/>
</dbReference>
<dbReference type="AlphaFoldDB" id="A0A6M3ZPR1"/>
<dbReference type="GO" id="GO:0004806">
    <property type="term" value="F:triacylglycerol lipase activity"/>
    <property type="evidence" value="ECO:0007669"/>
    <property type="project" value="InterPro"/>
</dbReference>
<evidence type="ECO:0000313" key="4">
    <source>
        <dbReference type="Proteomes" id="UP000501648"/>
    </source>
</evidence>
<dbReference type="PANTHER" id="PTHR34853">
    <property type="match status" value="1"/>
</dbReference>
<accession>A0A6M3ZPR1</accession>
<dbReference type="InterPro" id="IPR005152">
    <property type="entry name" value="Lipase_secreted"/>
</dbReference>
<evidence type="ECO:0000256" key="1">
    <source>
        <dbReference type="ARBA" id="ARBA00022801"/>
    </source>
</evidence>
<evidence type="ECO:0000313" key="3">
    <source>
        <dbReference type="EMBL" id="QJQ00263.1"/>
    </source>
</evidence>
<dbReference type="SUPFAM" id="SSF53474">
    <property type="entry name" value="alpha/beta-Hydrolases"/>
    <property type="match status" value="1"/>
</dbReference>
<organism evidence="3 4">
    <name type="scientific">Herbaspirillum rubrisubalbicans Os34</name>
    <dbReference type="NCBI Taxonomy" id="1235827"/>
    <lineage>
        <taxon>Bacteria</taxon>
        <taxon>Pseudomonadati</taxon>
        <taxon>Pseudomonadota</taxon>
        <taxon>Betaproteobacteria</taxon>
        <taxon>Burkholderiales</taxon>
        <taxon>Oxalobacteraceae</taxon>
        <taxon>Herbaspirillum</taxon>
    </lineage>
</organism>
<dbReference type="GO" id="GO:0004252">
    <property type="term" value="F:serine-type endopeptidase activity"/>
    <property type="evidence" value="ECO:0007669"/>
    <property type="project" value="InterPro"/>
</dbReference>
<keyword evidence="1 3" id="KW-0378">Hydrolase</keyword>
<dbReference type="PANTHER" id="PTHR34853:SF1">
    <property type="entry name" value="LIPASE 5"/>
    <property type="match status" value="1"/>
</dbReference>
<dbReference type="EMBL" id="CP008956">
    <property type="protein sequence ID" value="QJQ00263.1"/>
    <property type="molecule type" value="Genomic_DNA"/>
</dbReference>